<dbReference type="PANTHER" id="PTHR24113:SF12">
    <property type="entry name" value="RAN GTPASE-ACTIVATING PROTEIN 1"/>
    <property type="match status" value="1"/>
</dbReference>
<gene>
    <name evidence="4" type="ORF">BJY14_003486</name>
</gene>
<dbReference type="GO" id="GO:0048471">
    <property type="term" value="C:perinuclear region of cytoplasm"/>
    <property type="evidence" value="ECO:0007669"/>
    <property type="project" value="TreeGrafter"/>
</dbReference>
<dbReference type="GO" id="GO:0031267">
    <property type="term" value="F:small GTPase binding"/>
    <property type="evidence" value="ECO:0007669"/>
    <property type="project" value="TreeGrafter"/>
</dbReference>
<dbReference type="InterPro" id="IPR027038">
    <property type="entry name" value="RanGap"/>
</dbReference>
<dbReference type="GO" id="GO:0005829">
    <property type="term" value="C:cytosol"/>
    <property type="evidence" value="ECO:0007669"/>
    <property type="project" value="TreeGrafter"/>
</dbReference>
<dbReference type="InterPro" id="IPR032675">
    <property type="entry name" value="LRR_dom_sf"/>
</dbReference>
<evidence type="ECO:0000256" key="2">
    <source>
        <dbReference type="ARBA" id="ARBA00022614"/>
    </source>
</evidence>
<keyword evidence="5" id="KW-1185">Reference proteome</keyword>
<evidence type="ECO:0000313" key="4">
    <source>
        <dbReference type="EMBL" id="NYD47503.1"/>
    </source>
</evidence>
<dbReference type="InterPro" id="IPR001611">
    <property type="entry name" value="Leu-rich_rpt"/>
</dbReference>
<keyword evidence="1" id="KW-0343">GTPase activation</keyword>
<evidence type="ECO:0000256" key="3">
    <source>
        <dbReference type="ARBA" id="ARBA00022737"/>
    </source>
</evidence>
<dbReference type="Gene3D" id="3.80.10.10">
    <property type="entry name" value="Ribonuclease Inhibitor"/>
    <property type="match status" value="1"/>
</dbReference>
<name>A0A7Y9EGT3_9ACTN</name>
<dbReference type="GO" id="GO:0006913">
    <property type="term" value="P:nucleocytoplasmic transport"/>
    <property type="evidence" value="ECO:0007669"/>
    <property type="project" value="TreeGrafter"/>
</dbReference>
<dbReference type="AlphaFoldDB" id="A0A7Y9EGT3"/>
<keyword evidence="3" id="KW-0677">Repeat</keyword>
<dbReference type="PANTHER" id="PTHR24113">
    <property type="entry name" value="RAN GTPASE-ACTIVATING PROTEIN 1"/>
    <property type="match status" value="1"/>
</dbReference>
<dbReference type="Proteomes" id="UP000529783">
    <property type="component" value="Unassembled WGS sequence"/>
</dbReference>
<evidence type="ECO:0000313" key="5">
    <source>
        <dbReference type="Proteomes" id="UP000529783"/>
    </source>
</evidence>
<protein>
    <submittedName>
        <fullName evidence="4">Uncharacterized protein</fullName>
    </submittedName>
</protein>
<dbReference type="GO" id="GO:0005096">
    <property type="term" value="F:GTPase activator activity"/>
    <property type="evidence" value="ECO:0007669"/>
    <property type="project" value="UniProtKB-KW"/>
</dbReference>
<sequence>MKAADLEQALRDDPGDLASWRAYGDRLRERGDARGTLIELRQRRDRTRPADREALDREIAALEDEHRRSWDAGLPEGATVLERRYGFATKVAVEWSGNAPASIEQVVQAPFVTALRIAPSDAQERSDLLWDEDPSEPPWPVPSPSIDTGAFATLDLGRIVELDLSYLRIGAPGAEALAVSTYFRFVASGAGGPGAPAGRGRTEVLDLRYCRVGDAGLAALAASEGFAGVRRLHLQRNLLSAEGVSALHLLTGLVELDLRYNAIGAEGVEALLAAPFAGSLERLLLYRDDVGEAGAKMLADAPHLPPALRSYWRNV</sequence>
<dbReference type="EMBL" id="JACCBA010000001">
    <property type="protein sequence ID" value="NYD47503.1"/>
    <property type="molecule type" value="Genomic_DNA"/>
</dbReference>
<accession>A0A7Y9EGT3</accession>
<evidence type="ECO:0000256" key="1">
    <source>
        <dbReference type="ARBA" id="ARBA00022468"/>
    </source>
</evidence>
<keyword evidence="2" id="KW-0433">Leucine-rich repeat</keyword>
<comment type="caution">
    <text evidence="4">The sequence shown here is derived from an EMBL/GenBank/DDBJ whole genome shotgun (WGS) entry which is preliminary data.</text>
</comment>
<dbReference type="RefSeq" id="WP_179844571.1">
    <property type="nucleotide sequence ID" value="NZ_JACCBA010000001.1"/>
</dbReference>
<dbReference type="Pfam" id="PF13516">
    <property type="entry name" value="LRR_6"/>
    <property type="match status" value="2"/>
</dbReference>
<dbReference type="SUPFAM" id="SSF52047">
    <property type="entry name" value="RNI-like"/>
    <property type="match status" value="1"/>
</dbReference>
<proteinExistence type="predicted"/>
<reference evidence="4 5" key="1">
    <citation type="submission" date="2020-07" db="EMBL/GenBank/DDBJ databases">
        <title>Sequencing the genomes of 1000 actinobacteria strains.</title>
        <authorList>
            <person name="Klenk H.-P."/>
        </authorList>
    </citation>
    <scope>NUCLEOTIDE SEQUENCE [LARGE SCALE GENOMIC DNA]</scope>
    <source>
        <strain evidence="4 5">DSM 40398</strain>
    </source>
</reference>
<organism evidence="4 5">
    <name type="scientific">Actinomadura luteofluorescens</name>
    <dbReference type="NCBI Taxonomy" id="46163"/>
    <lineage>
        <taxon>Bacteria</taxon>
        <taxon>Bacillati</taxon>
        <taxon>Actinomycetota</taxon>
        <taxon>Actinomycetes</taxon>
        <taxon>Streptosporangiales</taxon>
        <taxon>Thermomonosporaceae</taxon>
        <taxon>Actinomadura</taxon>
    </lineage>
</organism>